<proteinExistence type="predicted"/>
<evidence type="ECO:0000313" key="2">
    <source>
        <dbReference type="Proteomes" id="UP001308005"/>
    </source>
</evidence>
<dbReference type="RefSeq" id="WP_324697944.1">
    <property type="nucleotide sequence ID" value="NZ_JAYMYJ010000152.1"/>
</dbReference>
<protein>
    <submittedName>
        <fullName evidence="1">Uncharacterized protein</fullName>
    </submittedName>
</protein>
<dbReference type="Proteomes" id="UP001308005">
    <property type="component" value="Unassembled WGS sequence"/>
</dbReference>
<name>A0ABU6D4G5_9GAMM</name>
<sequence length="70" mass="8111">MADTEEMADLRARIATVFARREQLKQAMGEGSIPPRQGFRELENVDAELSALDSRFKQLWDAQQTRDKRM</sequence>
<comment type="caution">
    <text evidence="1">The sequence shown here is derived from an EMBL/GenBank/DDBJ whole genome shotgun (WGS) entry which is preliminary data.</text>
</comment>
<reference evidence="2" key="1">
    <citation type="submission" date="2023-07" db="EMBL/GenBank/DDBJ databases">
        <title>The carbon used by Thiothrix.</title>
        <authorList>
            <person name="Chen L."/>
        </authorList>
    </citation>
    <scope>NUCLEOTIDE SEQUENCE [LARGE SCALE GENOMIC DNA]</scope>
</reference>
<accession>A0ABU6D4G5</accession>
<dbReference type="EMBL" id="JAYMYJ010000152">
    <property type="protein sequence ID" value="MEB4593194.1"/>
    <property type="molecule type" value="Genomic_DNA"/>
</dbReference>
<evidence type="ECO:0000313" key="1">
    <source>
        <dbReference type="EMBL" id="MEB4593194.1"/>
    </source>
</evidence>
<gene>
    <name evidence="1" type="ORF">VSS37_19605</name>
</gene>
<keyword evidence="2" id="KW-1185">Reference proteome</keyword>
<organism evidence="1 2">
    <name type="scientific">Candidatus Thiothrix phosphatis</name>
    <dbReference type="NCBI Taxonomy" id="3112415"/>
    <lineage>
        <taxon>Bacteria</taxon>
        <taxon>Pseudomonadati</taxon>
        <taxon>Pseudomonadota</taxon>
        <taxon>Gammaproteobacteria</taxon>
        <taxon>Thiotrichales</taxon>
        <taxon>Thiotrichaceae</taxon>
        <taxon>Thiothrix</taxon>
    </lineage>
</organism>